<dbReference type="InterPro" id="IPR002711">
    <property type="entry name" value="HNH"/>
</dbReference>
<dbReference type="GO" id="GO:0003676">
    <property type="term" value="F:nucleic acid binding"/>
    <property type="evidence" value="ECO:0007669"/>
    <property type="project" value="InterPro"/>
</dbReference>
<evidence type="ECO:0000259" key="4">
    <source>
        <dbReference type="Pfam" id="PF02720"/>
    </source>
</evidence>
<comment type="caution">
    <text evidence="5">The sequence shown here is derived from an EMBL/GenBank/DDBJ whole genome shotgun (WGS) entry which is preliminary data.</text>
</comment>
<evidence type="ECO:0000256" key="1">
    <source>
        <dbReference type="ARBA" id="ARBA00023450"/>
    </source>
</evidence>
<gene>
    <name evidence="5" type="ORF">DEO23_01545</name>
</gene>
<dbReference type="GO" id="GO:0008270">
    <property type="term" value="F:zinc ion binding"/>
    <property type="evidence" value="ECO:0007669"/>
    <property type="project" value="InterPro"/>
</dbReference>
<dbReference type="Pfam" id="PF01844">
    <property type="entry name" value="HNH"/>
    <property type="match status" value="1"/>
</dbReference>
<dbReference type="CDD" id="cd00085">
    <property type="entry name" value="HNHc"/>
    <property type="match status" value="1"/>
</dbReference>
<dbReference type="Pfam" id="PF02720">
    <property type="entry name" value="DUF222"/>
    <property type="match status" value="1"/>
</dbReference>
<dbReference type="EMBL" id="QFKX01000001">
    <property type="protein sequence ID" value="PWH07356.1"/>
    <property type="molecule type" value="Genomic_DNA"/>
</dbReference>
<proteinExistence type="inferred from homology"/>
<evidence type="ECO:0000313" key="6">
    <source>
        <dbReference type="Proteomes" id="UP000245590"/>
    </source>
</evidence>
<protein>
    <submittedName>
        <fullName evidence="5">HNH endonuclease</fullName>
    </submittedName>
</protein>
<keyword evidence="5" id="KW-0378">Hydrolase</keyword>
<feature type="compositionally biased region" description="Basic and acidic residues" evidence="2">
    <location>
        <begin position="521"/>
        <end position="541"/>
    </location>
</feature>
<comment type="similarity">
    <text evidence="1">Belongs to the Rv1128c/1148c/1588c/1702c/1945/3466 family.</text>
</comment>
<keyword evidence="6" id="KW-1185">Reference proteome</keyword>
<dbReference type="GO" id="GO:0004519">
    <property type="term" value="F:endonuclease activity"/>
    <property type="evidence" value="ECO:0007669"/>
    <property type="project" value="UniProtKB-KW"/>
</dbReference>
<reference evidence="5 6" key="1">
    <citation type="submission" date="2018-05" db="EMBL/GenBank/DDBJ databases">
        <title>Brachybacterium sp. M1HQ-2T, whole genome shotgun sequence.</title>
        <authorList>
            <person name="Tuo L."/>
        </authorList>
    </citation>
    <scope>NUCLEOTIDE SEQUENCE [LARGE SCALE GENOMIC DNA]</scope>
    <source>
        <strain evidence="5 6">M1HQ-2</strain>
    </source>
</reference>
<sequence length="568" mass="62246">MRGPDGLALDGEGVGSMTTVDPGLRQGVLGDAALFAGMTLPQDRARLAAERSRMPALDPVMRVDPRSPRPLTRETVAGRVELSPTIEATERIQRIWDQGVLESRQFAQSLAFLAPSWLGRDTGGCTQEDADCEDIVVATALRCSETVAYRRIREAHRAVDLCPRTFARLLQGEFPAAWFRELLRRSGSLTDEEMALLDASVSRWDEGITSEHFGRCLGNVITTLLERRELPPHLDVEARRRVELDHGREDGTACLQMTGPVPDVLGLSRRLDASARAVQAAQRRALEAGTTVPMDPHGEAAEAGRPLSLATLRFLLLTSAELDTDGVEVPVEAFRMNVTVPLFTLMGHSDAPGMLDGTIPIPADMARELAAGEEAWYRLLTDASSGEFVPAPAQRYSVPRAMREHLRVRMSTCAVPGCRRPASCATEADHIQEYDHADPSHGGRTSVDNLHLLCWQHHALKTARRIDPVRMPAAASPTGRAGTRWSLSGQMHVFQEDDTDLATPGLVADLEASWASILAARRERRERERQEQERWERERQAPDPPLSETPDPPPPDTANPPPAPGPGG</sequence>
<dbReference type="Gene3D" id="1.10.30.50">
    <property type="match status" value="1"/>
</dbReference>
<accession>A0A2U2RND8</accession>
<feature type="region of interest" description="Disordered" evidence="2">
    <location>
        <begin position="521"/>
        <end position="568"/>
    </location>
</feature>
<dbReference type="InterPro" id="IPR003615">
    <property type="entry name" value="HNH_nuc"/>
</dbReference>
<feature type="domain" description="HNH" evidence="3">
    <location>
        <begin position="418"/>
        <end position="463"/>
    </location>
</feature>
<feature type="compositionally biased region" description="Pro residues" evidence="2">
    <location>
        <begin position="542"/>
        <end position="568"/>
    </location>
</feature>
<organism evidence="5 6">
    <name type="scientific">Brachybacterium endophyticum</name>
    <dbReference type="NCBI Taxonomy" id="2182385"/>
    <lineage>
        <taxon>Bacteria</taxon>
        <taxon>Bacillati</taxon>
        <taxon>Actinomycetota</taxon>
        <taxon>Actinomycetes</taxon>
        <taxon>Micrococcales</taxon>
        <taxon>Dermabacteraceae</taxon>
        <taxon>Brachybacterium</taxon>
    </lineage>
</organism>
<dbReference type="AlphaFoldDB" id="A0A2U2RND8"/>
<dbReference type="Proteomes" id="UP000245590">
    <property type="component" value="Unassembled WGS sequence"/>
</dbReference>
<feature type="domain" description="DUF222" evidence="4">
    <location>
        <begin position="135"/>
        <end position="409"/>
    </location>
</feature>
<evidence type="ECO:0000313" key="5">
    <source>
        <dbReference type="EMBL" id="PWH07356.1"/>
    </source>
</evidence>
<feature type="region of interest" description="Disordered" evidence="2">
    <location>
        <begin position="1"/>
        <end position="20"/>
    </location>
</feature>
<name>A0A2U2RND8_9MICO</name>
<keyword evidence="5" id="KW-0255">Endonuclease</keyword>
<keyword evidence="5" id="KW-0540">Nuclease</keyword>
<evidence type="ECO:0000256" key="2">
    <source>
        <dbReference type="SAM" id="MobiDB-lite"/>
    </source>
</evidence>
<evidence type="ECO:0000259" key="3">
    <source>
        <dbReference type="Pfam" id="PF01844"/>
    </source>
</evidence>
<dbReference type="InterPro" id="IPR003870">
    <property type="entry name" value="DUF222"/>
</dbReference>